<evidence type="ECO:0000313" key="9">
    <source>
        <dbReference type="Proteomes" id="UP000565286"/>
    </source>
</evidence>
<sequence>MRILFVNPPYISLTSRGVGHQIPFGLLCVAGPLIDAGHECRLVDAERHHMTADEIEEAIVDFAPDMVMTGHAGSTPAHPACILVLDAAKRACPQALTVYGGVYPTYHAAAIMTGEPSVDIIIKGEGEATTLALVQALSDGVSPSTVPGIVYRQEGAHVETRPAATIKDLNDWRIGWELIENWDLYQCFGIGRAAIVQFSRGCPHRCNYCGQYQFWSRWRYRSPKAVAAEIAWLHRTHGICFVDLADENPTSSKRLWREFLEALVEENVPVRLFATIRATDIVRDADLLPLMKKAGMICVLMGIETTDPTTLAAIRKGSTTREDQQAVALLRQHGILSMLGHIVGFEEERLADYLRALRQISLYDPDLLNAMYLTPHSWSDWTAENGERRVIETDRSKWDYRHQLLSSRHLSPAMIFAMVKLLEVAVHCRPRALLRILFHRDRELRRHMRWSFRFSFRVWRAEIAEFIRQPPPKTGRMTLAEWFGKAQVAPKHAEGANDTHRGTLVIETTAADMKQVGASQK</sequence>
<dbReference type="SUPFAM" id="SSF102114">
    <property type="entry name" value="Radical SAM enzymes"/>
    <property type="match status" value="1"/>
</dbReference>
<dbReference type="GO" id="GO:0016829">
    <property type="term" value="F:lyase activity"/>
    <property type="evidence" value="ECO:0007669"/>
    <property type="project" value="UniProtKB-KW"/>
</dbReference>
<dbReference type="CDD" id="cd02068">
    <property type="entry name" value="radical_SAM_B12_BD"/>
    <property type="match status" value="1"/>
</dbReference>
<dbReference type="SFLD" id="SFLDG01082">
    <property type="entry name" value="B12-binding_domain_containing"/>
    <property type="match status" value="1"/>
</dbReference>
<protein>
    <submittedName>
        <fullName evidence="8">Anaerobic magnesium-protoporphyrin IX monomethyl ester cyclase</fullName>
        <ecNumber evidence="8">4.-.-.-</ecNumber>
    </submittedName>
</protein>
<keyword evidence="5" id="KW-0411">Iron-sulfur</keyword>
<comment type="caution">
    <text evidence="8">The sequence shown here is derived from an EMBL/GenBank/DDBJ whole genome shotgun (WGS) entry which is preliminary data.</text>
</comment>
<name>A0A7W6CA05_9HYPH</name>
<dbReference type="InterPro" id="IPR006638">
    <property type="entry name" value="Elp3/MiaA/NifB-like_rSAM"/>
</dbReference>
<keyword evidence="2" id="KW-0949">S-adenosyl-L-methionine</keyword>
<dbReference type="Gene3D" id="3.40.50.280">
    <property type="entry name" value="Cobalamin-binding domain"/>
    <property type="match status" value="1"/>
</dbReference>
<keyword evidence="3" id="KW-0479">Metal-binding</keyword>
<reference evidence="8 9" key="1">
    <citation type="submission" date="2020-08" db="EMBL/GenBank/DDBJ databases">
        <title>Genomic Encyclopedia of Type Strains, Phase IV (KMG-IV): sequencing the most valuable type-strain genomes for metagenomic binning, comparative biology and taxonomic classification.</title>
        <authorList>
            <person name="Goeker M."/>
        </authorList>
    </citation>
    <scope>NUCLEOTIDE SEQUENCE [LARGE SCALE GENOMIC DNA]</scope>
    <source>
        <strain evidence="8 9">DSM 26438</strain>
    </source>
</reference>
<dbReference type="PANTHER" id="PTHR43409:SF13">
    <property type="entry name" value="ANAEROBIC MAGNESIUM-PROTOPORPHYRIN IX MONOMETHYL ESTER CYCLASE"/>
    <property type="match status" value="1"/>
</dbReference>
<evidence type="ECO:0000256" key="3">
    <source>
        <dbReference type="ARBA" id="ARBA00022723"/>
    </source>
</evidence>
<organism evidence="8 9">
    <name type="scientific">Rhizobium skierniewicense</name>
    <dbReference type="NCBI Taxonomy" id="984260"/>
    <lineage>
        <taxon>Bacteria</taxon>
        <taxon>Pseudomonadati</taxon>
        <taxon>Pseudomonadota</taxon>
        <taxon>Alphaproteobacteria</taxon>
        <taxon>Hyphomicrobiales</taxon>
        <taxon>Rhizobiaceae</taxon>
        <taxon>Rhizobium/Agrobacterium group</taxon>
        <taxon>Rhizobium</taxon>
    </lineage>
</organism>
<dbReference type="EMBL" id="JACIDV010000004">
    <property type="protein sequence ID" value="MBB3945584.1"/>
    <property type="molecule type" value="Genomic_DNA"/>
</dbReference>
<dbReference type="PANTHER" id="PTHR43409">
    <property type="entry name" value="ANAEROBIC MAGNESIUM-PROTOPORPHYRIN IX MONOMETHYL ESTER CYCLASE-RELATED"/>
    <property type="match status" value="1"/>
</dbReference>
<evidence type="ECO:0000256" key="2">
    <source>
        <dbReference type="ARBA" id="ARBA00022691"/>
    </source>
</evidence>
<feature type="domain" description="B12-binding" evidence="6">
    <location>
        <begin position="7"/>
        <end position="144"/>
    </location>
</feature>
<evidence type="ECO:0000256" key="4">
    <source>
        <dbReference type="ARBA" id="ARBA00023004"/>
    </source>
</evidence>
<dbReference type="GO" id="GO:0031419">
    <property type="term" value="F:cobalamin binding"/>
    <property type="evidence" value="ECO:0007669"/>
    <property type="project" value="InterPro"/>
</dbReference>
<keyword evidence="8" id="KW-0456">Lyase</keyword>
<dbReference type="Gene3D" id="3.20.20.70">
    <property type="entry name" value="Aldolase class I"/>
    <property type="match status" value="1"/>
</dbReference>
<evidence type="ECO:0000313" key="8">
    <source>
        <dbReference type="EMBL" id="MBB3945584.1"/>
    </source>
</evidence>
<evidence type="ECO:0000256" key="1">
    <source>
        <dbReference type="ARBA" id="ARBA00001966"/>
    </source>
</evidence>
<dbReference type="AlphaFoldDB" id="A0A7W6CA05"/>
<dbReference type="RefSeq" id="WP_183895199.1">
    <property type="nucleotide sequence ID" value="NZ_JACIDV010000004.1"/>
</dbReference>
<dbReference type="InterPro" id="IPR051198">
    <property type="entry name" value="BchE-like"/>
</dbReference>
<dbReference type="GO" id="GO:0005829">
    <property type="term" value="C:cytosol"/>
    <property type="evidence" value="ECO:0007669"/>
    <property type="project" value="TreeGrafter"/>
</dbReference>
<feature type="domain" description="Radical SAM core" evidence="7">
    <location>
        <begin position="188"/>
        <end position="413"/>
    </location>
</feature>
<dbReference type="GO" id="GO:0046872">
    <property type="term" value="F:metal ion binding"/>
    <property type="evidence" value="ECO:0007669"/>
    <property type="project" value="UniProtKB-KW"/>
</dbReference>
<comment type="cofactor">
    <cofactor evidence="1">
        <name>[4Fe-4S] cluster</name>
        <dbReference type="ChEBI" id="CHEBI:49883"/>
    </cofactor>
</comment>
<gene>
    <name evidence="8" type="ORF">GGQ73_001519</name>
</gene>
<dbReference type="SFLD" id="SFLDS00029">
    <property type="entry name" value="Radical_SAM"/>
    <property type="match status" value="1"/>
</dbReference>
<dbReference type="GO" id="GO:0051539">
    <property type="term" value="F:4 iron, 4 sulfur cluster binding"/>
    <property type="evidence" value="ECO:0007669"/>
    <property type="project" value="UniProtKB-KW"/>
</dbReference>
<dbReference type="SMART" id="SM00729">
    <property type="entry name" value="Elp3"/>
    <property type="match status" value="1"/>
</dbReference>
<dbReference type="InterPro" id="IPR007197">
    <property type="entry name" value="rSAM"/>
</dbReference>
<dbReference type="InterPro" id="IPR058240">
    <property type="entry name" value="rSAM_sf"/>
</dbReference>
<keyword evidence="9" id="KW-1185">Reference proteome</keyword>
<evidence type="ECO:0000259" key="7">
    <source>
        <dbReference type="PROSITE" id="PS51918"/>
    </source>
</evidence>
<evidence type="ECO:0000256" key="5">
    <source>
        <dbReference type="ARBA" id="ARBA00023014"/>
    </source>
</evidence>
<keyword evidence="4" id="KW-0408">Iron</keyword>
<dbReference type="Pfam" id="PF04055">
    <property type="entry name" value="Radical_SAM"/>
    <property type="match status" value="1"/>
</dbReference>
<dbReference type="InterPro" id="IPR013785">
    <property type="entry name" value="Aldolase_TIM"/>
</dbReference>
<dbReference type="Proteomes" id="UP000565286">
    <property type="component" value="Unassembled WGS sequence"/>
</dbReference>
<dbReference type="SFLD" id="SFLDG01123">
    <property type="entry name" value="methyltransferase_(Class_B)"/>
    <property type="match status" value="1"/>
</dbReference>
<proteinExistence type="predicted"/>
<dbReference type="InterPro" id="IPR034466">
    <property type="entry name" value="Methyltransferase_Class_B"/>
</dbReference>
<accession>A0A7W6CA05</accession>
<dbReference type="CDD" id="cd01335">
    <property type="entry name" value="Radical_SAM"/>
    <property type="match status" value="1"/>
</dbReference>
<dbReference type="EC" id="4.-.-.-" evidence="8"/>
<dbReference type="PROSITE" id="PS51918">
    <property type="entry name" value="RADICAL_SAM"/>
    <property type="match status" value="1"/>
</dbReference>
<dbReference type="Pfam" id="PF02310">
    <property type="entry name" value="B12-binding"/>
    <property type="match status" value="1"/>
</dbReference>
<evidence type="ECO:0000259" key="6">
    <source>
        <dbReference type="PROSITE" id="PS51332"/>
    </source>
</evidence>
<dbReference type="InterPro" id="IPR006158">
    <property type="entry name" value="Cobalamin-bd"/>
</dbReference>
<dbReference type="PROSITE" id="PS51332">
    <property type="entry name" value="B12_BINDING"/>
    <property type="match status" value="1"/>
</dbReference>